<evidence type="ECO:0000256" key="7">
    <source>
        <dbReference type="ARBA" id="ARBA00022737"/>
    </source>
</evidence>
<keyword evidence="12" id="KW-1185">Reference proteome</keyword>
<keyword evidence="3" id="KW-1003">Cell membrane</keyword>
<dbReference type="PANTHER" id="PTHR48062">
    <property type="entry name" value="RECEPTOR-LIKE PROTEIN 14"/>
    <property type="match status" value="1"/>
</dbReference>
<dbReference type="Pfam" id="PF13855">
    <property type="entry name" value="LRR_8"/>
    <property type="match status" value="1"/>
</dbReference>
<dbReference type="GeneID" id="110744429"/>
<dbReference type="Gene3D" id="3.80.10.10">
    <property type="entry name" value="Ribonuclease Inhibitor"/>
    <property type="match status" value="1"/>
</dbReference>
<feature type="chain" id="PRO_5028159368" evidence="11">
    <location>
        <begin position="30"/>
        <end position="192"/>
    </location>
</feature>
<dbReference type="RefSeq" id="XP_021800092.1">
    <property type="nucleotide sequence ID" value="XM_021944400.1"/>
</dbReference>
<feature type="signal peptide" evidence="11">
    <location>
        <begin position="1"/>
        <end position="29"/>
    </location>
</feature>
<name>A0A6P5RBB4_PRUAV</name>
<dbReference type="KEGG" id="pavi:110744429"/>
<evidence type="ECO:0000256" key="1">
    <source>
        <dbReference type="ARBA" id="ARBA00004236"/>
    </source>
</evidence>
<keyword evidence="4" id="KW-0433">Leucine-rich repeat</keyword>
<gene>
    <name evidence="13" type="primary">LOC110744429</name>
</gene>
<accession>A0A6P5RBB4</accession>
<evidence type="ECO:0000313" key="12">
    <source>
        <dbReference type="Proteomes" id="UP000515124"/>
    </source>
</evidence>
<dbReference type="AlphaFoldDB" id="A0A6P5RBB4"/>
<evidence type="ECO:0000256" key="2">
    <source>
        <dbReference type="ARBA" id="ARBA00009592"/>
    </source>
</evidence>
<dbReference type="InterPro" id="IPR001611">
    <property type="entry name" value="Leu-rich_rpt"/>
</dbReference>
<dbReference type="InterPro" id="IPR032675">
    <property type="entry name" value="LRR_dom_sf"/>
</dbReference>
<evidence type="ECO:0000313" key="13">
    <source>
        <dbReference type="RefSeq" id="XP_021800092.1"/>
    </source>
</evidence>
<dbReference type="Proteomes" id="UP000515124">
    <property type="component" value="Unplaced"/>
</dbReference>
<dbReference type="PANTHER" id="PTHR48062:SF52">
    <property type="entry name" value="RECEPTOR-LIKE PROTEIN 8-RELATED"/>
    <property type="match status" value="1"/>
</dbReference>
<keyword evidence="7" id="KW-0677">Repeat</keyword>
<reference evidence="13" key="1">
    <citation type="submission" date="2025-08" db="UniProtKB">
        <authorList>
            <consortium name="RefSeq"/>
        </authorList>
    </citation>
    <scope>IDENTIFICATION</scope>
</reference>
<dbReference type="SMART" id="SM00369">
    <property type="entry name" value="LRR_TYP"/>
    <property type="match status" value="3"/>
</dbReference>
<dbReference type="InterPro" id="IPR003591">
    <property type="entry name" value="Leu-rich_rpt_typical-subtyp"/>
</dbReference>
<keyword evidence="6 11" id="KW-0732">Signal</keyword>
<proteinExistence type="inferred from homology"/>
<dbReference type="GO" id="GO:0005886">
    <property type="term" value="C:plasma membrane"/>
    <property type="evidence" value="ECO:0007669"/>
    <property type="project" value="UniProtKB-SubCell"/>
</dbReference>
<keyword evidence="5" id="KW-0812">Transmembrane</keyword>
<evidence type="ECO:0000256" key="4">
    <source>
        <dbReference type="ARBA" id="ARBA00022614"/>
    </source>
</evidence>
<dbReference type="GO" id="GO:0012505">
    <property type="term" value="C:endomembrane system"/>
    <property type="evidence" value="ECO:0007669"/>
    <property type="project" value="UniProtKB-SubCell"/>
</dbReference>
<organism evidence="12 13">
    <name type="scientific">Prunus avium</name>
    <name type="common">Cherry</name>
    <name type="synonym">Cerasus avium</name>
    <dbReference type="NCBI Taxonomy" id="42229"/>
    <lineage>
        <taxon>Eukaryota</taxon>
        <taxon>Viridiplantae</taxon>
        <taxon>Streptophyta</taxon>
        <taxon>Embryophyta</taxon>
        <taxon>Tracheophyta</taxon>
        <taxon>Spermatophyta</taxon>
        <taxon>Magnoliopsida</taxon>
        <taxon>eudicotyledons</taxon>
        <taxon>Gunneridae</taxon>
        <taxon>Pentapetalae</taxon>
        <taxon>rosids</taxon>
        <taxon>fabids</taxon>
        <taxon>Rosales</taxon>
        <taxon>Rosaceae</taxon>
        <taxon>Amygdaloideae</taxon>
        <taxon>Amygdaleae</taxon>
        <taxon>Prunus</taxon>
    </lineage>
</organism>
<dbReference type="SUPFAM" id="SSF52058">
    <property type="entry name" value="L domain-like"/>
    <property type="match status" value="1"/>
</dbReference>
<evidence type="ECO:0000256" key="6">
    <source>
        <dbReference type="ARBA" id="ARBA00022729"/>
    </source>
</evidence>
<dbReference type="PRINTS" id="PR00019">
    <property type="entry name" value="LEURICHRPT"/>
</dbReference>
<sequence length="192" mass="21834">MVETRPRLLVEYMLLSFLLWQFGFRHGYSETTTELDPKEVDVLQLILDMLQYNRPSYSYPNSSICRYPDLDTNNLKIKCTEDCGRDKNRACHIKEFSLTGAALTGFIPKEVEKLKHLEMLDLSGNQLTGSIPDTLWNLSSLVQLDLSRNQLTGGISKHIQFLRNLTYLDLDHNLLSGQIPSSLGALSSLQLL</sequence>
<keyword evidence="8" id="KW-1133">Transmembrane helix</keyword>
<comment type="subcellular location">
    <subcellularLocation>
        <location evidence="1">Cell membrane</location>
    </subcellularLocation>
    <subcellularLocation>
        <location evidence="10">Endomembrane system</location>
        <topology evidence="10">Single-pass membrane protein</topology>
    </subcellularLocation>
</comment>
<evidence type="ECO:0000256" key="3">
    <source>
        <dbReference type="ARBA" id="ARBA00022475"/>
    </source>
</evidence>
<protein>
    <submittedName>
        <fullName evidence="13">Protein TOO MANY MOUTHS-like</fullName>
    </submittedName>
</protein>
<evidence type="ECO:0000256" key="5">
    <source>
        <dbReference type="ARBA" id="ARBA00022692"/>
    </source>
</evidence>
<dbReference type="FunFam" id="3.80.10.10:FF:000383">
    <property type="entry name" value="Leucine-rich repeat receptor protein kinase EMS1"/>
    <property type="match status" value="1"/>
</dbReference>
<dbReference type="Pfam" id="PF00560">
    <property type="entry name" value="LRR_1"/>
    <property type="match status" value="1"/>
</dbReference>
<comment type="similarity">
    <text evidence="2">Belongs to the RLP family.</text>
</comment>
<evidence type="ECO:0000256" key="9">
    <source>
        <dbReference type="ARBA" id="ARBA00023136"/>
    </source>
</evidence>
<evidence type="ECO:0000256" key="11">
    <source>
        <dbReference type="SAM" id="SignalP"/>
    </source>
</evidence>
<dbReference type="PROSITE" id="PS51450">
    <property type="entry name" value="LRR"/>
    <property type="match status" value="1"/>
</dbReference>
<evidence type="ECO:0000256" key="10">
    <source>
        <dbReference type="ARBA" id="ARBA00037847"/>
    </source>
</evidence>
<keyword evidence="9" id="KW-0472">Membrane</keyword>
<dbReference type="InterPro" id="IPR051502">
    <property type="entry name" value="RLP_Defense_Trigger"/>
</dbReference>
<evidence type="ECO:0000256" key="8">
    <source>
        <dbReference type="ARBA" id="ARBA00022989"/>
    </source>
</evidence>